<keyword evidence="14" id="KW-0902">Two-component regulatory system</keyword>
<evidence type="ECO:0000259" key="22">
    <source>
        <dbReference type="PROSITE" id="PS50110"/>
    </source>
</evidence>
<dbReference type="InterPro" id="IPR036097">
    <property type="entry name" value="HisK_dim/P_sf"/>
</dbReference>
<keyword evidence="19" id="KW-0175">Coiled coil</keyword>
<dbReference type="RefSeq" id="WP_153725551.1">
    <property type="nucleotide sequence ID" value="NZ_CP045875.1"/>
</dbReference>
<evidence type="ECO:0000313" key="24">
    <source>
        <dbReference type="Proteomes" id="UP000366051"/>
    </source>
</evidence>
<keyword evidence="9 20" id="KW-0812">Transmembrane</keyword>
<dbReference type="AlphaFoldDB" id="A0A5Q2N7W4"/>
<dbReference type="Pfam" id="PF16927">
    <property type="entry name" value="HisKA_7TM"/>
    <property type="match status" value="1"/>
</dbReference>
<dbReference type="PROSITE" id="PS50109">
    <property type="entry name" value="HIS_KIN"/>
    <property type="match status" value="1"/>
</dbReference>
<evidence type="ECO:0000256" key="10">
    <source>
        <dbReference type="ARBA" id="ARBA00022741"/>
    </source>
</evidence>
<dbReference type="Pfam" id="PF02518">
    <property type="entry name" value="HATPase_c"/>
    <property type="match status" value="1"/>
</dbReference>
<feature type="transmembrane region" description="Helical" evidence="20">
    <location>
        <begin position="36"/>
        <end position="57"/>
    </location>
</feature>
<dbReference type="EMBL" id="CP045875">
    <property type="protein sequence ID" value="QGG48350.1"/>
    <property type="molecule type" value="Genomic_DNA"/>
</dbReference>
<accession>A0A5Q2N7W4</accession>
<dbReference type="PANTHER" id="PTHR45339">
    <property type="entry name" value="HYBRID SIGNAL TRANSDUCTION HISTIDINE KINASE J"/>
    <property type="match status" value="1"/>
</dbReference>
<dbReference type="InterPro" id="IPR003594">
    <property type="entry name" value="HATPase_dom"/>
</dbReference>
<keyword evidence="8" id="KW-0808">Transferase</keyword>
<evidence type="ECO:0000256" key="13">
    <source>
        <dbReference type="ARBA" id="ARBA00022989"/>
    </source>
</evidence>
<evidence type="ECO:0000256" key="20">
    <source>
        <dbReference type="SAM" id="Phobius"/>
    </source>
</evidence>
<dbReference type="InterPro" id="IPR004358">
    <property type="entry name" value="Sig_transdc_His_kin-like_C"/>
</dbReference>
<dbReference type="SUPFAM" id="SSF47384">
    <property type="entry name" value="Homodimeric domain of signal transducing histidine kinase"/>
    <property type="match status" value="1"/>
</dbReference>
<dbReference type="FunFam" id="1.10.287.130:FF:000003">
    <property type="entry name" value="Histidine kinase"/>
    <property type="match status" value="1"/>
</dbReference>
<evidence type="ECO:0000256" key="9">
    <source>
        <dbReference type="ARBA" id="ARBA00022692"/>
    </source>
</evidence>
<feature type="transmembrane region" description="Helical" evidence="20">
    <location>
        <begin position="182"/>
        <end position="200"/>
    </location>
</feature>
<dbReference type="InterPro" id="IPR031621">
    <property type="entry name" value="HisKA_7TM"/>
</dbReference>
<dbReference type="FunFam" id="3.30.565.10:FF:000010">
    <property type="entry name" value="Sensor histidine kinase RcsC"/>
    <property type="match status" value="1"/>
</dbReference>
<feature type="coiled-coil region" evidence="19">
    <location>
        <begin position="333"/>
        <end position="363"/>
    </location>
</feature>
<evidence type="ECO:0000256" key="6">
    <source>
        <dbReference type="ARBA" id="ARBA00022475"/>
    </source>
</evidence>
<evidence type="ECO:0000256" key="12">
    <source>
        <dbReference type="ARBA" id="ARBA00022840"/>
    </source>
</evidence>
<dbReference type="SMART" id="SM00388">
    <property type="entry name" value="HisKA"/>
    <property type="match status" value="1"/>
</dbReference>
<feature type="transmembrane region" description="Helical" evidence="20">
    <location>
        <begin position="206"/>
        <end position="227"/>
    </location>
</feature>
<keyword evidence="15 20" id="KW-0472">Membrane</keyword>
<evidence type="ECO:0000256" key="18">
    <source>
        <dbReference type="PROSITE-ProRule" id="PRU00169"/>
    </source>
</evidence>
<evidence type="ECO:0000256" key="1">
    <source>
        <dbReference type="ARBA" id="ARBA00000085"/>
    </source>
</evidence>
<sequence>MNIDALYFFKIIAIISSIGTFILGIYAYISSRNKAGVNAFVGLSFATSIYALGYAFFLTSQSVPEYLFWLKFQYLVIPLIPVLWLLMSLYYSQMDRYINKWTLTVILIIPVITYFIIYTSQFSHWFHADFSFDRTGPFITAVIGHGFWYLIFVGYLYLCLLLGSLIMVIFRNQVTAIYRRNINYMLIGLLFPVIGHMLYFTKISPIDLAPIFVCFMVFFQAVAILNLRFFDLVPIAYGKVFDSIQDGVIILDSADRLIEFNSTAASFFPILNAEALTQKAPDLLRDYPALREQIIRVIEKADIEVVGVEERFYFYSRLSPIYNNKKYVGKVILLSNMTEKKKAEAELKKAKEMAEEANQAKSRFLAIMSHEIRTPMNGILGMNDLLLKTPLNVEQRDYALTTQESTEVLLSVINDILDYSKVEANKLVLENIAFDLNRTVQSVIKFFTKQASEKNLTLSVDVTPQIDKALLGDPTRLQQVLLNLLSNAIKFTHSGQICCKVTVQSKDEKSMNIHFVIADTGIGIDEIHLNSLFSPFVQADASMSRSYGGTGLGLAISKQLVELMGGAIGATSKKGEGSTFFFTIPFDVAESLPLENSGSTSTPLTVASEPPLWKIERPVLLVEDNRVNQKLAVFLLNKLGLTVAIARNGREAVEAVQEREFELIFMDCQMPELDGFEATQLIREWEANSERRTPIIAMTAMAMQGDRQRCIDSGMDDYISKPIKMEQIITVLKQWLSPQSES</sequence>
<feature type="transmembrane region" description="Helical" evidence="20">
    <location>
        <begin position="103"/>
        <end position="126"/>
    </location>
</feature>
<evidence type="ECO:0000256" key="7">
    <source>
        <dbReference type="ARBA" id="ARBA00022553"/>
    </source>
</evidence>
<feature type="domain" description="Response regulatory" evidence="22">
    <location>
        <begin position="618"/>
        <end position="736"/>
    </location>
</feature>
<dbReference type="Gene3D" id="1.10.287.130">
    <property type="match status" value="1"/>
</dbReference>
<dbReference type="InterPro" id="IPR005467">
    <property type="entry name" value="His_kinase_dom"/>
</dbReference>
<feature type="transmembrane region" description="Helical" evidence="20">
    <location>
        <begin position="146"/>
        <end position="170"/>
    </location>
</feature>
<evidence type="ECO:0000313" key="23">
    <source>
        <dbReference type="EMBL" id="QGG48350.1"/>
    </source>
</evidence>
<dbReference type="Pfam" id="PF00072">
    <property type="entry name" value="Response_reg"/>
    <property type="match status" value="1"/>
</dbReference>
<dbReference type="SMART" id="SM00448">
    <property type="entry name" value="REC"/>
    <property type="match status" value="1"/>
</dbReference>
<dbReference type="PRINTS" id="PR00344">
    <property type="entry name" value="BCTRLSENSOR"/>
</dbReference>
<dbReference type="InterPro" id="IPR011006">
    <property type="entry name" value="CheY-like_superfamily"/>
</dbReference>
<dbReference type="SUPFAM" id="SSF52172">
    <property type="entry name" value="CheY-like"/>
    <property type="match status" value="1"/>
</dbReference>
<dbReference type="SUPFAM" id="SSF55874">
    <property type="entry name" value="ATPase domain of HSP90 chaperone/DNA topoisomerase II/histidine kinase"/>
    <property type="match status" value="1"/>
</dbReference>
<evidence type="ECO:0000259" key="21">
    <source>
        <dbReference type="PROSITE" id="PS50109"/>
    </source>
</evidence>
<dbReference type="Gene3D" id="3.40.50.2300">
    <property type="match status" value="1"/>
</dbReference>
<dbReference type="InterPro" id="IPR000014">
    <property type="entry name" value="PAS"/>
</dbReference>
<dbReference type="Proteomes" id="UP000366051">
    <property type="component" value="Chromosome"/>
</dbReference>
<feature type="transmembrane region" description="Helical" evidence="20">
    <location>
        <begin position="6"/>
        <end position="29"/>
    </location>
</feature>
<dbReference type="EC" id="2.7.13.3" evidence="4"/>
<dbReference type="SMART" id="SM00387">
    <property type="entry name" value="HATPase_c"/>
    <property type="match status" value="1"/>
</dbReference>
<keyword evidence="12" id="KW-0067">ATP-binding</keyword>
<dbReference type="CDD" id="cd00082">
    <property type="entry name" value="HisKA"/>
    <property type="match status" value="1"/>
</dbReference>
<evidence type="ECO:0000256" key="3">
    <source>
        <dbReference type="ARBA" id="ARBA00006402"/>
    </source>
</evidence>
<proteinExistence type="inferred from homology"/>
<evidence type="ECO:0000256" key="11">
    <source>
        <dbReference type="ARBA" id="ARBA00022777"/>
    </source>
</evidence>
<protein>
    <recommendedName>
        <fullName evidence="17">Circadian input-output histidine kinase CikA</fullName>
        <ecNumber evidence="4">2.7.13.3</ecNumber>
    </recommendedName>
    <alternativeName>
        <fullName evidence="5">Stage 0 sporulation protein A homolog</fullName>
    </alternativeName>
</protein>
<dbReference type="InterPro" id="IPR003661">
    <property type="entry name" value="HisK_dim/P_dom"/>
</dbReference>
<dbReference type="CDD" id="cd16922">
    <property type="entry name" value="HATPase_EvgS-ArcB-TorS-like"/>
    <property type="match status" value="1"/>
</dbReference>
<comment type="subcellular location">
    <subcellularLocation>
        <location evidence="2">Cell membrane</location>
        <topology evidence="2">Multi-pass membrane protein</topology>
    </subcellularLocation>
</comment>
<dbReference type="Gene3D" id="3.30.565.10">
    <property type="entry name" value="Histidine kinase-like ATPase, C-terminal domain"/>
    <property type="match status" value="1"/>
</dbReference>
<keyword evidence="11" id="KW-0418">Kinase</keyword>
<evidence type="ECO:0000256" key="17">
    <source>
        <dbReference type="ARBA" id="ARBA00074306"/>
    </source>
</evidence>
<dbReference type="InterPro" id="IPR036890">
    <property type="entry name" value="HATPase_C_sf"/>
</dbReference>
<keyword evidence="10" id="KW-0547">Nucleotide-binding</keyword>
<dbReference type="PROSITE" id="PS50110">
    <property type="entry name" value="RESPONSE_REGULATORY"/>
    <property type="match status" value="1"/>
</dbReference>
<feature type="domain" description="Histidine kinase" evidence="21">
    <location>
        <begin position="367"/>
        <end position="588"/>
    </location>
</feature>
<dbReference type="InterPro" id="IPR035965">
    <property type="entry name" value="PAS-like_dom_sf"/>
</dbReference>
<name>A0A5Q2N7W4_9FIRM</name>
<dbReference type="GO" id="GO:0005886">
    <property type="term" value="C:plasma membrane"/>
    <property type="evidence" value="ECO:0007669"/>
    <property type="project" value="UniProtKB-SubCell"/>
</dbReference>
<dbReference type="Gene3D" id="3.30.450.20">
    <property type="entry name" value="PAS domain"/>
    <property type="match status" value="1"/>
</dbReference>
<keyword evidence="24" id="KW-1185">Reference proteome</keyword>
<dbReference type="CDD" id="cd00130">
    <property type="entry name" value="PAS"/>
    <property type="match status" value="1"/>
</dbReference>
<dbReference type="KEGG" id="hcv:FTV88_2252"/>
<dbReference type="InterPro" id="IPR001789">
    <property type="entry name" value="Sig_transdc_resp-reg_receiver"/>
</dbReference>
<dbReference type="GO" id="GO:0005524">
    <property type="term" value="F:ATP binding"/>
    <property type="evidence" value="ECO:0007669"/>
    <property type="project" value="UniProtKB-KW"/>
</dbReference>
<keyword evidence="7 18" id="KW-0597">Phosphoprotein</keyword>
<comment type="catalytic activity">
    <reaction evidence="1">
        <text>ATP + protein L-histidine = ADP + protein N-phospho-L-histidine.</text>
        <dbReference type="EC" id="2.7.13.3"/>
    </reaction>
</comment>
<evidence type="ECO:0000256" key="5">
    <source>
        <dbReference type="ARBA" id="ARBA00018672"/>
    </source>
</evidence>
<feature type="modified residue" description="4-aspartylphosphate" evidence="18">
    <location>
        <position position="667"/>
    </location>
</feature>
<dbReference type="OrthoDB" id="9811620at2"/>
<comment type="similarity">
    <text evidence="3">In the N-terminal section; belongs to the phytochrome family.</text>
</comment>
<evidence type="ECO:0000256" key="4">
    <source>
        <dbReference type="ARBA" id="ARBA00012438"/>
    </source>
</evidence>
<dbReference type="PANTHER" id="PTHR45339:SF1">
    <property type="entry name" value="HYBRID SIGNAL TRANSDUCTION HISTIDINE KINASE J"/>
    <property type="match status" value="1"/>
</dbReference>
<evidence type="ECO:0000256" key="15">
    <source>
        <dbReference type="ARBA" id="ARBA00023136"/>
    </source>
</evidence>
<gene>
    <name evidence="23" type="ORF">FTV88_2252</name>
</gene>
<evidence type="ECO:0000256" key="16">
    <source>
        <dbReference type="ARBA" id="ARBA00024867"/>
    </source>
</evidence>
<evidence type="ECO:0000256" key="8">
    <source>
        <dbReference type="ARBA" id="ARBA00022679"/>
    </source>
</evidence>
<reference evidence="24" key="1">
    <citation type="submission" date="2019-11" db="EMBL/GenBank/DDBJ databases">
        <title>Genome sequence of Heliorestis convoluta strain HH, an alkaliphilic and minimalistic phototrophic bacterium from a soda lake in Egypt.</title>
        <authorList>
            <person name="Dewey E.D."/>
            <person name="Stokes L.M."/>
            <person name="Burchell B.M."/>
            <person name="Shaffer K.N."/>
            <person name="Huntington A.M."/>
            <person name="Baker J.M."/>
            <person name="Nadendla S."/>
            <person name="Giglio M.G."/>
            <person name="Touchman J.W."/>
            <person name="Blankenship R.E."/>
            <person name="Madigan M.T."/>
            <person name="Sattley W.M."/>
        </authorList>
    </citation>
    <scope>NUCLEOTIDE SEQUENCE [LARGE SCALE GENOMIC DNA]</scope>
    <source>
        <strain evidence="24">HH</strain>
    </source>
</reference>
<comment type="function">
    <text evidence="16">May play the central regulatory role in sporulation. It may be an element of the effector pathway responsible for the activation of sporulation genes in response to nutritional stress. Spo0A may act in concert with spo0H (a sigma factor) to control the expression of some genes that are critical to the sporulation process.</text>
</comment>
<feature type="transmembrane region" description="Helical" evidence="20">
    <location>
        <begin position="72"/>
        <end position="91"/>
    </location>
</feature>
<keyword evidence="6" id="KW-1003">Cell membrane</keyword>
<dbReference type="CDD" id="cd17546">
    <property type="entry name" value="REC_hyHK_CKI1_RcsC-like"/>
    <property type="match status" value="1"/>
</dbReference>
<evidence type="ECO:0000256" key="2">
    <source>
        <dbReference type="ARBA" id="ARBA00004651"/>
    </source>
</evidence>
<organism evidence="23 24">
    <name type="scientific">Heliorestis convoluta</name>
    <dbReference type="NCBI Taxonomy" id="356322"/>
    <lineage>
        <taxon>Bacteria</taxon>
        <taxon>Bacillati</taxon>
        <taxon>Bacillota</taxon>
        <taxon>Clostridia</taxon>
        <taxon>Eubacteriales</taxon>
        <taxon>Heliobacteriaceae</taxon>
        <taxon>Heliorestis</taxon>
    </lineage>
</organism>
<keyword evidence="13 20" id="KW-1133">Transmembrane helix</keyword>
<evidence type="ECO:0000256" key="19">
    <source>
        <dbReference type="SAM" id="Coils"/>
    </source>
</evidence>
<dbReference type="SUPFAM" id="SSF55785">
    <property type="entry name" value="PYP-like sensor domain (PAS domain)"/>
    <property type="match status" value="1"/>
</dbReference>
<dbReference type="GO" id="GO:0000155">
    <property type="term" value="F:phosphorelay sensor kinase activity"/>
    <property type="evidence" value="ECO:0007669"/>
    <property type="project" value="InterPro"/>
</dbReference>
<dbReference type="Pfam" id="PF00512">
    <property type="entry name" value="HisKA"/>
    <property type="match status" value="1"/>
</dbReference>
<evidence type="ECO:0000256" key="14">
    <source>
        <dbReference type="ARBA" id="ARBA00023012"/>
    </source>
</evidence>